<feature type="domain" description="VWFD" evidence="18">
    <location>
        <begin position="496"/>
        <end position="689"/>
    </location>
</feature>
<keyword evidence="13" id="KW-0675">Receptor</keyword>
<evidence type="ECO:0000256" key="5">
    <source>
        <dbReference type="ARBA" id="ARBA00022583"/>
    </source>
</evidence>
<keyword evidence="4 15" id="KW-0245">EGF-like domain</keyword>
<protein>
    <submittedName>
        <fullName evidence="19">Uncharacterized protein</fullName>
    </submittedName>
</protein>
<dbReference type="InterPro" id="IPR036383">
    <property type="entry name" value="TSP1_rpt_sf"/>
</dbReference>
<keyword evidence="12 15" id="KW-1015">Disulfide bond</keyword>
<feature type="domain" description="EGF-like" evidence="17">
    <location>
        <begin position="1299"/>
        <end position="1339"/>
    </location>
</feature>
<dbReference type="InterPro" id="IPR056619">
    <property type="entry name" value="C8-3_MUC4"/>
</dbReference>
<feature type="domain" description="EGF-like" evidence="17">
    <location>
        <begin position="954"/>
        <end position="990"/>
    </location>
</feature>
<feature type="domain" description="EGF-like" evidence="17">
    <location>
        <begin position="1168"/>
        <end position="1209"/>
    </location>
</feature>
<keyword evidence="20" id="KW-1185">Reference proteome</keyword>
<dbReference type="GO" id="GO:0005509">
    <property type="term" value="F:calcium ion binding"/>
    <property type="evidence" value="ECO:0007669"/>
    <property type="project" value="InterPro"/>
</dbReference>
<dbReference type="FunFam" id="2.10.25.10:FF:000014">
    <property type="entry name" value="Latent-transforming growth factor beta-binding protein 3"/>
    <property type="match status" value="3"/>
</dbReference>
<feature type="domain" description="EGF-like" evidence="17">
    <location>
        <begin position="1582"/>
        <end position="1621"/>
    </location>
</feature>
<evidence type="ECO:0000256" key="16">
    <source>
        <dbReference type="SAM" id="Phobius"/>
    </source>
</evidence>
<evidence type="ECO:0000256" key="2">
    <source>
        <dbReference type="ARBA" id="ARBA00004613"/>
    </source>
</evidence>
<evidence type="ECO:0000256" key="8">
    <source>
        <dbReference type="ARBA" id="ARBA00022737"/>
    </source>
</evidence>
<feature type="disulfide bond" evidence="15">
    <location>
        <begin position="1045"/>
        <end position="1062"/>
    </location>
</feature>
<dbReference type="SUPFAM" id="SSF82895">
    <property type="entry name" value="TSP-1 type 1 repeat"/>
    <property type="match status" value="1"/>
</dbReference>
<dbReference type="PANTHER" id="PTHR24034">
    <property type="entry name" value="EGF-LIKE DOMAIN-CONTAINING PROTEIN"/>
    <property type="match status" value="1"/>
</dbReference>
<evidence type="ECO:0000256" key="9">
    <source>
        <dbReference type="ARBA" id="ARBA00022837"/>
    </source>
</evidence>
<keyword evidence="3" id="KW-0964">Secreted</keyword>
<feature type="domain" description="EGF-like" evidence="17">
    <location>
        <begin position="1034"/>
        <end position="1076"/>
    </location>
</feature>
<dbReference type="InterPro" id="IPR000884">
    <property type="entry name" value="TSP1_rpt"/>
</dbReference>
<dbReference type="PROSITE" id="PS01187">
    <property type="entry name" value="EGF_CA"/>
    <property type="match status" value="7"/>
</dbReference>
<dbReference type="PROSITE" id="PS50026">
    <property type="entry name" value="EGF_3"/>
    <property type="match status" value="11"/>
</dbReference>
<evidence type="ECO:0000256" key="3">
    <source>
        <dbReference type="ARBA" id="ARBA00022525"/>
    </source>
</evidence>
<reference evidence="19 20" key="1">
    <citation type="submission" date="2017-06" db="EMBL/GenBank/DDBJ databases">
        <title>A platform for efficient transgenesis in Macrostomum lignano, a flatworm model organism for stem cell research.</title>
        <authorList>
            <person name="Berezikov E."/>
        </authorList>
    </citation>
    <scope>NUCLEOTIDE SEQUENCE [LARGE SCALE GENOMIC DNA]</scope>
    <source>
        <strain evidence="19">DV1</strain>
        <tissue evidence="19">Whole organism</tissue>
    </source>
</reference>
<organism evidence="19 20">
    <name type="scientific">Macrostomum lignano</name>
    <dbReference type="NCBI Taxonomy" id="282301"/>
    <lineage>
        <taxon>Eukaryota</taxon>
        <taxon>Metazoa</taxon>
        <taxon>Spiralia</taxon>
        <taxon>Lophotrochozoa</taxon>
        <taxon>Platyhelminthes</taxon>
        <taxon>Rhabditophora</taxon>
        <taxon>Macrostomorpha</taxon>
        <taxon>Macrostomida</taxon>
        <taxon>Macrostomidae</taxon>
        <taxon>Macrostomum</taxon>
    </lineage>
</organism>
<dbReference type="PROSITE" id="PS01186">
    <property type="entry name" value="EGF_2"/>
    <property type="match status" value="8"/>
</dbReference>
<proteinExistence type="predicted"/>
<dbReference type="Pfam" id="PF07645">
    <property type="entry name" value="EGF_CA"/>
    <property type="match status" value="14"/>
</dbReference>
<feature type="disulfide bond" evidence="15">
    <location>
        <begin position="1550"/>
        <end position="1567"/>
    </location>
</feature>
<evidence type="ECO:0000259" key="17">
    <source>
        <dbReference type="PROSITE" id="PS50026"/>
    </source>
</evidence>
<dbReference type="InterPro" id="IPR000152">
    <property type="entry name" value="EGF-type_Asp/Asn_hydroxyl_site"/>
</dbReference>
<dbReference type="InterPro" id="IPR026823">
    <property type="entry name" value="cEGF"/>
</dbReference>
<evidence type="ECO:0000256" key="14">
    <source>
        <dbReference type="ARBA" id="ARBA00023180"/>
    </source>
</evidence>
<keyword evidence="10 16" id="KW-1133">Transmembrane helix</keyword>
<keyword evidence="8" id="KW-0677">Repeat</keyword>
<comment type="caution">
    <text evidence="19">The sequence shown here is derived from an EMBL/GenBank/DDBJ whole genome shotgun (WGS) entry which is preliminary data.</text>
</comment>
<dbReference type="Proteomes" id="UP000215902">
    <property type="component" value="Unassembled WGS sequence"/>
</dbReference>
<dbReference type="GO" id="GO:0016020">
    <property type="term" value="C:membrane"/>
    <property type="evidence" value="ECO:0007669"/>
    <property type="project" value="UniProtKB-SubCell"/>
</dbReference>
<name>A0A267G9N0_9PLAT</name>
<dbReference type="SUPFAM" id="SSF57184">
    <property type="entry name" value="Growth factor receptor domain"/>
    <property type="match status" value="6"/>
</dbReference>
<keyword evidence="11 16" id="KW-0472">Membrane</keyword>
<evidence type="ECO:0000256" key="13">
    <source>
        <dbReference type="ARBA" id="ARBA00023170"/>
    </source>
</evidence>
<feature type="domain" description="EGF-like" evidence="17">
    <location>
        <begin position="39"/>
        <end position="80"/>
    </location>
</feature>
<dbReference type="SMART" id="SM00181">
    <property type="entry name" value="EGF"/>
    <property type="match status" value="21"/>
</dbReference>
<dbReference type="InterPro" id="IPR050751">
    <property type="entry name" value="ECM_structural_protein"/>
</dbReference>
<dbReference type="InterPro" id="IPR000742">
    <property type="entry name" value="EGF"/>
</dbReference>
<feature type="domain" description="EGF-like" evidence="17">
    <location>
        <begin position="1539"/>
        <end position="1581"/>
    </location>
</feature>
<dbReference type="SMART" id="SM00216">
    <property type="entry name" value="VWD"/>
    <property type="match status" value="1"/>
</dbReference>
<evidence type="ECO:0000259" key="18">
    <source>
        <dbReference type="PROSITE" id="PS51233"/>
    </source>
</evidence>
<dbReference type="FunFam" id="2.10.25.10:FF:000009">
    <property type="entry name" value="Low-density lipoprotein receptor isoform 1"/>
    <property type="match status" value="1"/>
</dbReference>
<evidence type="ECO:0000256" key="6">
    <source>
        <dbReference type="ARBA" id="ARBA00022692"/>
    </source>
</evidence>
<evidence type="ECO:0000256" key="12">
    <source>
        <dbReference type="ARBA" id="ARBA00023157"/>
    </source>
</evidence>
<dbReference type="PROSITE" id="PS51233">
    <property type="entry name" value="VWFD"/>
    <property type="match status" value="1"/>
</dbReference>
<evidence type="ECO:0000256" key="10">
    <source>
        <dbReference type="ARBA" id="ARBA00022989"/>
    </source>
</evidence>
<dbReference type="FunFam" id="2.10.25.10:FF:000038">
    <property type="entry name" value="Fibrillin 2"/>
    <property type="match status" value="1"/>
</dbReference>
<dbReference type="GO" id="GO:0006897">
    <property type="term" value="P:endocytosis"/>
    <property type="evidence" value="ECO:0007669"/>
    <property type="project" value="UniProtKB-KW"/>
</dbReference>
<dbReference type="InterPro" id="IPR001881">
    <property type="entry name" value="EGF-like_Ca-bd_dom"/>
</dbReference>
<sequence>MCRNNGTLRFGMKSCVNTIGSYYCVCDSGYKMSGQVCVDKDECSDRSLNNCDAAPRGSCTNTDGGYTCDCLSPYTQKLGGSNNCCNPNTSVVPSGFDSSWDVLTDLKLIYPLSQAMRFPIGDRFASAFYATRTGVLAFTDMSLDAAQRRKVANGFNKFSRPGPMSCLPSNYPEFDSAAQYWVKTPSLCGIVAAFWSNKYTSGSTQITAYSYDSNPSVVRAHLLSVSPTAALLQAPQWAAAVQYKHVAESYASRTLTSSFTAYVLTDFNNTQVAVLFDDCETNWNSSSGQSQPVYLGYSHRFINNSLSVHDATSLYSSADVRRLNRLLPGGLLVFNLSANPATFLNPYAKFRDWLASRGPGFTNVAAVSADALTCPERLKLVEKLSSWKQLSLSLHSPGYRCFHRRSAGPVCCYQQPGVPFFGAMAPGLGSVFYRTGDSRDGTPVNLYTMADPEKPTQLSLWDAAAYKYACQLASELCPQYLKYRPVCTAENRISATCSAGYGDPHLVSWDGLPFTFNGVGQYIISRHADFYILARFEAVGSATAIASVVAKFTRSGSVSDLVELHRSPDKSSLQLFFDRAQQSWTGSSADTEKSFTGGTVTFQTATNFTSVAFTFGLEVKAKLSHAGLLVVQILLPNSYLSATGLEGLLGNFNGDKTDDLKNSTGFQLAWNASEDAVFYLMQAWMIDCSQLPYNASFVYAANETCQSFNNVSAVPIFFNDSLSGPMFAGNSALYNLSSQICGTDRACIFDIAATGDSSVGQATQTASVEASTVRDEFENVAPAFSINGSLLLQVTASVNSSATVTVSDKNDDPFTVWLHSAPAWLSVAGNASVTVSWTPPAHLSVGVAVVNASLSANDTKSARSVLPIRVHFCQCKNGAACLWDSVTDQTSPLVDVPCNCTSGWSGSHCDVDYDACSVKPCFSACTDLPPDSAAAFNCSACPTGYTGDGITCTDVDECLTNPCNQSCTNTAGSYTCSCFNGYLPAGSVCLDKDECSNGEASCPANSVCNNKPGSYEYKCLSGFDRVISDGSCQDIDECKLNSSICSGLANSTCFNFNGGYECRCDSGYRLESGVCVDINDCQPSNNCSQTCVNHIGAPYTCSCSPGFNLSAADAKTCLPALNCSAAQLSDCQGGQCALDPANSSSAVCRCRPGYQLVNATGGGKICANINECNSPELNLCGPVGLAGCSDTEGGYTCTCPSGYELDSSRLNCVDINECNTNNHTCDRVNGTCQNAIGGYTCGCKPGYSMGKNNSCTDSDECSLGTHTCNRLLGVCTNLVASYNCSCRAGYEGDGRTCVDRNECDSAELNQCDRSAGTCKNTVGSYLCGCADGYHLDTDQRTCVDNDECREGHLRTGCYDDSHCNNTAGSYLCYCPSGMRLKTDKRSCESDTPVACPKDGTLDNCTSCAMVGGSYACICPSGYTWSSSSRACVDKNECTANGASLCPAAALVSCVNTAGGFSCECLNSTYQQRSQAALCTDRNECSAPGAASLCAAPSGFAGQAAACFDFDFASTGLAYQCQCRVGGFKRTPAANNTCIDIDECATGIANCNASTGATCRNLPGDYTCDCPSGFQAMGSNCVDINECSTDNGNCYHICNNIVGGHLCSCRSGYQLVHGQECQDIDECTVGTLVNGVRVPVNCSHKCSNSPGGYGCTCQSGFNLQADGRSCLPSAACSSSAVCGFACFKNSSTGLDTCVCPNPTGWLLNSTTGQCADIDECAVSNTSCTGHSQCVNLAGSFMCNCTDGYKISPDGRSCVDRDGGWSQWSQWSNCSLACGGGQRSRQRQCSSPTAAGAGALCLDSAGQIRLASETVNETCNPAACTMTPIEQSNAIELVFNLTVASGSSGITDKLFENEINSALKQELAKKINEYCSQDSNSQLCCAYKSGARNNPLAYLTLVQSISEVQLATGSPVISPTELRVSYLITPSQSNPLCNDFNNGGLLSRKKRAEASSSQFALSLTVALTVTGSNDTIASLVQSIQTELDNLNLPITVIFGGASQAYTASTTAAVVQSNTGTEPWVIAVATVCAVLGAALILVIILVLIKKPNKVGPAPAE</sequence>
<dbReference type="STRING" id="282301.A0A267G9N0"/>
<feature type="domain" description="EGF-like" evidence="17">
    <location>
        <begin position="1077"/>
        <end position="1113"/>
    </location>
</feature>
<dbReference type="InterPro" id="IPR049883">
    <property type="entry name" value="NOTCH1_EGF-like"/>
</dbReference>
<feature type="transmembrane region" description="Helical" evidence="16">
    <location>
        <begin position="2021"/>
        <end position="2045"/>
    </location>
</feature>
<accession>A0A267G9N0</accession>
<dbReference type="PANTHER" id="PTHR24034:SF200">
    <property type="entry name" value="EGF-LIKE AND EMI DOMAIN-CONTAINING PROTEIN 1"/>
    <property type="match status" value="1"/>
</dbReference>
<keyword evidence="6 16" id="KW-0812">Transmembrane</keyword>
<dbReference type="InterPro" id="IPR009030">
    <property type="entry name" value="Growth_fac_rcpt_cys_sf"/>
</dbReference>
<dbReference type="Gene3D" id="2.20.100.10">
    <property type="entry name" value="Thrombospondin type-1 (TSP1) repeat"/>
    <property type="match status" value="1"/>
</dbReference>
<feature type="disulfide bond" evidence="15">
    <location>
        <begin position="1180"/>
        <end position="1197"/>
    </location>
</feature>
<evidence type="ECO:0000256" key="15">
    <source>
        <dbReference type="PROSITE-ProRule" id="PRU00076"/>
    </source>
</evidence>
<feature type="domain" description="EGF-like" evidence="17">
    <location>
        <begin position="1214"/>
        <end position="1256"/>
    </location>
</feature>
<dbReference type="EMBL" id="NIVC01000453">
    <property type="protein sequence ID" value="PAA82755.1"/>
    <property type="molecule type" value="Genomic_DNA"/>
</dbReference>
<keyword evidence="7" id="KW-0732">Signal</keyword>
<dbReference type="GO" id="GO:0005576">
    <property type="term" value="C:extracellular region"/>
    <property type="evidence" value="ECO:0007669"/>
    <property type="project" value="UniProtKB-SubCell"/>
</dbReference>
<dbReference type="InterPro" id="IPR018097">
    <property type="entry name" value="EGF_Ca-bd_CS"/>
</dbReference>
<evidence type="ECO:0000256" key="11">
    <source>
        <dbReference type="ARBA" id="ARBA00023136"/>
    </source>
</evidence>
<dbReference type="SMART" id="SM00179">
    <property type="entry name" value="EGF_CA"/>
    <property type="match status" value="18"/>
</dbReference>
<evidence type="ECO:0000256" key="7">
    <source>
        <dbReference type="ARBA" id="ARBA00022729"/>
    </source>
</evidence>
<feature type="domain" description="EGF-like" evidence="17">
    <location>
        <begin position="1715"/>
        <end position="1757"/>
    </location>
</feature>
<dbReference type="SMART" id="SM00209">
    <property type="entry name" value="TSP1"/>
    <property type="match status" value="1"/>
</dbReference>
<evidence type="ECO:0000313" key="19">
    <source>
        <dbReference type="EMBL" id="PAA82755.1"/>
    </source>
</evidence>
<dbReference type="SUPFAM" id="SSF57196">
    <property type="entry name" value="EGF/Laminin"/>
    <property type="match status" value="2"/>
</dbReference>
<evidence type="ECO:0000313" key="20">
    <source>
        <dbReference type="Proteomes" id="UP000215902"/>
    </source>
</evidence>
<keyword evidence="14" id="KW-0325">Glycoprotein</keyword>
<evidence type="ECO:0000256" key="4">
    <source>
        <dbReference type="ARBA" id="ARBA00022536"/>
    </source>
</evidence>
<keyword evidence="9" id="KW-0106">Calcium</keyword>
<gene>
    <name evidence="19" type="ORF">BOX15_Mlig009804g1</name>
</gene>
<dbReference type="PROSITE" id="PS50092">
    <property type="entry name" value="TSP1"/>
    <property type="match status" value="1"/>
</dbReference>
<feature type="disulfide bond" evidence="15">
    <location>
        <begin position="1081"/>
        <end position="1091"/>
    </location>
</feature>
<comment type="subcellular location">
    <subcellularLocation>
        <location evidence="1">Membrane</location>
        <topology evidence="1">Single-pass type I membrane protein</topology>
    </subcellularLocation>
    <subcellularLocation>
        <location evidence="2">Secreted</location>
    </subcellularLocation>
</comment>
<dbReference type="Gene3D" id="2.10.25.10">
    <property type="entry name" value="Laminin"/>
    <property type="match status" value="18"/>
</dbReference>
<dbReference type="FunFam" id="2.10.25.10:FF:000005">
    <property type="entry name" value="Fibrillin 2"/>
    <property type="match status" value="1"/>
</dbReference>
<dbReference type="CDD" id="cd00054">
    <property type="entry name" value="EGF_CA"/>
    <property type="match status" value="12"/>
</dbReference>
<dbReference type="OrthoDB" id="6287223at2759"/>
<comment type="caution">
    <text evidence="15">Lacks conserved residue(s) required for the propagation of feature annotation.</text>
</comment>
<evidence type="ECO:0000256" key="1">
    <source>
        <dbReference type="ARBA" id="ARBA00004479"/>
    </source>
</evidence>
<keyword evidence="5" id="KW-0254">Endocytosis</keyword>
<dbReference type="PROSITE" id="PS00010">
    <property type="entry name" value="ASX_HYDROXYL"/>
    <property type="match status" value="10"/>
</dbReference>
<dbReference type="Pfam" id="PF12662">
    <property type="entry name" value="cEGF"/>
    <property type="match status" value="1"/>
</dbReference>
<dbReference type="InterPro" id="IPR001846">
    <property type="entry name" value="VWF_type-D"/>
</dbReference>
<feature type="domain" description="EGF-like" evidence="17">
    <location>
        <begin position="1257"/>
        <end position="1298"/>
    </location>
</feature>
<dbReference type="Pfam" id="PF23263">
    <property type="entry name" value="C8-3_MUC4"/>
    <property type="match status" value="1"/>
</dbReference>
<feature type="disulfide bond" evidence="15">
    <location>
        <begin position="51"/>
        <end position="68"/>
    </location>
</feature>